<dbReference type="SUPFAM" id="SSF53474">
    <property type="entry name" value="alpha/beta-Hydrolases"/>
    <property type="match status" value="1"/>
</dbReference>
<dbReference type="Gene3D" id="2.120.10.30">
    <property type="entry name" value="TolB, C-terminal domain"/>
    <property type="match status" value="1"/>
</dbReference>
<dbReference type="Pfam" id="PF00326">
    <property type="entry name" value="Peptidase_S9"/>
    <property type="match status" value="1"/>
</dbReference>
<reference evidence="3 4" key="1">
    <citation type="submission" date="2020-02" db="EMBL/GenBank/DDBJ databases">
        <title>Fructobacillus sp. isolated from paper mulberry of Taiwan.</title>
        <authorList>
            <person name="Lin S.-T."/>
        </authorList>
    </citation>
    <scope>NUCLEOTIDE SEQUENCE [LARGE SCALE GENOMIC DNA]</scope>
    <source>
        <strain evidence="3 4">M2-14</strain>
    </source>
</reference>
<gene>
    <name evidence="3" type="ORF">G6R29_00725</name>
</gene>
<dbReference type="RefSeq" id="WP_213808445.1">
    <property type="nucleotide sequence ID" value="NZ_JAAMFK010000001.1"/>
</dbReference>
<evidence type="ECO:0000313" key="4">
    <source>
        <dbReference type="Proteomes" id="UP001519504"/>
    </source>
</evidence>
<dbReference type="InterPro" id="IPR011042">
    <property type="entry name" value="6-blade_b-propeller_TolB-like"/>
</dbReference>
<proteinExistence type="predicted"/>
<evidence type="ECO:0000313" key="3">
    <source>
        <dbReference type="EMBL" id="MBS9338162.1"/>
    </source>
</evidence>
<dbReference type="InterPro" id="IPR029058">
    <property type="entry name" value="AB_hydrolase_fold"/>
</dbReference>
<dbReference type="PANTHER" id="PTHR42776:SF27">
    <property type="entry name" value="DIPEPTIDYL PEPTIDASE FAMILY MEMBER 6"/>
    <property type="match status" value="1"/>
</dbReference>
<dbReference type="Gene3D" id="3.40.50.1820">
    <property type="entry name" value="alpha/beta hydrolase"/>
    <property type="match status" value="1"/>
</dbReference>
<keyword evidence="4" id="KW-1185">Reference proteome</keyword>
<dbReference type="InterPro" id="IPR001375">
    <property type="entry name" value="Peptidase_S9_cat"/>
</dbReference>
<protein>
    <submittedName>
        <fullName evidence="3">S9 family peptidase</fullName>
    </submittedName>
</protein>
<evidence type="ECO:0000256" key="1">
    <source>
        <dbReference type="ARBA" id="ARBA00022801"/>
    </source>
</evidence>
<keyword evidence="1" id="KW-0378">Hydrolase</keyword>
<dbReference type="EMBL" id="JAAMFK010000001">
    <property type="protein sequence ID" value="MBS9338162.1"/>
    <property type="molecule type" value="Genomic_DNA"/>
</dbReference>
<dbReference type="PANTHER" id="PTHR42776">
    <property type="entry name" value="SERINE PEPTIDASE S9 FAMILY MEMBER"/>
    <property type="match status" value="1"/>
</dbReference>
<organism evidence="3 4">
    <name type="scientific">Fructobacillus broussonetiae</name>
    <dbReference type="NCBI Taxonomy" id="2713173"/>
    <lineage>
        <taxon>Bacteria</taxon>
        <taxon>Bacillati</taxon>
        <taxon>Bacillota</taxon>
        <taxon>Bacilli</taxon>
        <taxon>Lactobacillales</taxon>
        <taxon>Lactobacillaceae</taxon>
        <taxon>Fructobacillus</taxon>
    </lineage>
</organism>
<comment type="caution">
    <text evidence="3">The sequence shown here is derived from an EMBL/GenBank/DDBJ whole genome shotgun (WGS) entry which is preliminary data.</text>
</comment>
<name>A0ABS5QZG6_9LACO</name>
<sequence length="648" mass="73115">MVNGVQINDLYSLKSLTQPVSVGNNVYFLANRLDKEKDDYQSDIYCLDSKGNVSALTKNGLNTDLIASHDSLFYRHQGKDGVFQIVQHHLTDNTHEIITHGDSVQQIVLNKGQNTIFYKTVREGNDLDDLGIRHVTRVQNSADGVGWLPESNTYSLNRLNLTSGQTETLLNKNVDFSLKAVDEKGASVLYIKAPEPQSDTELVDARGVYRYDFETKQEELITEAIPEGLFTDALFSPDNKQIAIIGSTYKDYSATANQLFVYDVESKKLTNVSPSEDLDIGYGHNVDSDLNRNRSFLGGRWLADGRYLFQAYKRGHSQLYIWDGKSCHLIDNKKRDVYDFSIIDDKSILIATSTPEKASELKHLNLASDQEELLYNANEEYEENHRYAEVEKFSYASKDQLVAIDGWLTKAKTDKKQAPLILYIHGGPHATYGDTFFHEFQALANAGFNVLYTNPRGSLTYGNDFATAVMGHYGEVDYDDVMAGVDYVLDQYGDIIDQKQLYIAGGSYGGFLSTWAISHTDRFKAAIVQRPAINWSDLYLNSDIGTRFVTSELGCDLYKDEGAPAYYWEKSPLAHADKIKTPTRIQHGALDRRCPTSGSHALFRAIKQTGTPCDYILYPDSYHGLSRNGKPSLRIQRLKDIVEWFEKY</sequence>
<dbReference type="Proteomes" id="UP001519504">
    <property type="component" value="Unassembled WGS sequence"/>
</dbReference>
<feature type="domain" description="Peptidase S9 prolyl oligopeptidase catalytic" evidence="2">
    <location>
        <begin position="436"/>
        <end position="648"/>
    </location>
</feature>
<dbReference type="SUPFAM" id="SSF82171">
    <property type="entry name" value="DPP6 N-terminal domain-like"/>
    <property type="match status" value="1"/>
</dbReference>
<evidence type="ECO:0000259" key="2">
    <source>
        <dbReference type="Pfam" id="PF00326"/>
    </source>
</evidence>
<accession>A0ABS5QZG6</accession>